<accession>A0AAV7RIE3</accession>
<keyword evidence="3" id="KW-1185">Reference proteome</keyword>
<gene>
    <name evidence="2" type="ORF">NDU88_003408</name>
</gene>
<proteinExistence type="predicted"/>
<dbReference type="AlphaFoldDB" id="A0AAV7RIE3"/>
<evidence type="ECO:0000313" key="2">
    <source>
        <dbReference type="EMBL" id="KAJ1150618.1"/>
    </source>
</evidence>
<reference evidence="2" key="1">
    <citation type="journal article" date="2022" name="bioRxiv">
        <title>Sequencing and chromosome-scale assembly of the giantPleurodeles waltlgenome.</title>
        <authorList>
            <person name="Brown T."/>
            <person name="Elewa A."/>
            <person name="Iarovenko S."/>
            <person name="Subramanian E."/>
            <person name="Araus A.J."/>
            <person name="Petzold A."/>
            <person name="Susuki M."/>
            <person name="Suzuki K.-i.T."/>
            <person name="Hayashi T."/>
            <person name="Toyoda A."/>
            <person name="Oliveira C."/>
            <person name="Osipova E."/>
            <person name="Leigh N.D."/>
            <person name="Simon A."/>
            <person name="Yun M.H."/>
        </authorList>
    </citation>
    <scope>NUCLEOTIDE SEQUENCE</scope>
    <source>
        <strain evidence="2">20211129_DDA</strain>
        <tissue evidence="2">Liver</tissue>
    </source>
</reference>
<feature type="region of interest" description="Disordered" evidence="1">
    <location>
        <begin position="127"/>
        <end position="156"/>
    </location>
</feature>
<organism evidence="2 3">
    <name type="scientific">Pleurodeles waltl</name>
    <name type="common">Iberian ribbed newt</name>
    <dbReference type="NCBI Taxonomy" id="8319"/>
    <lineage>
        <taxon>Eukaryota</taxon>
        <taxon>Metazoa</taxon>
        <taxon>Chordata</taxon>
        <taxon>Craniata</taxon>
        <taxon>Vertebrata</taxon>
        <taxon>Euteleostomi</taxon>
        <taxon>Amphibia</taxon>
        <taxon>Batrachia</taxon>
        <taxon>Caudata</taxon>
        <taxon>Salamandroidea</taxon>
        <taxon>Salamandridae</taxon>
        <taxon>Pleurodelinae</taxon>
        <taxon>Pleurodeles</taxon>
    </lineage>
</organism>
<dbReference type="Proteomes" id="UP001066276">
    <property type="component" value="Chromosome 5"/>
</dbReference>
<sequence>MPLRPGGPLDRPVRTDRAASAAGLCLCAVGWRARCRGGLSGRGRPWCCPWQSREENPQVLGRLGAWVLWAPLQALWVPSGHAAATRWWFWRSCGLDVLRGPLPTCWKVVMAFQSHSKKEGSLRDLFAKTPDKKTPPGEPPLEEGGDTGEQGERMEGEAPLTRSFMEQLFRALCRDFATLKQEIAAEVKELKRKVIETHRRKNWTAIGFEGFPVCLC</sequence>
<name>A0AAV7RIE3_PLEWA</name>
<evidence type="ECO:0000313" key="3">
    <source>
        <dbReference type="Proteomes" id="UP001066276"/>
    </source>
</evidence>
<comment type="caution">
    <text evidence="2">The sequence shown here is derived from an EMBL/GenBank/DDBJ whole genome shotgun (WGS) entry which is preliminary data.</text>
</comment>
<dbReference type="EMBL" id="JANPWB010000009">
    <property type="protein sequence ID" value="KAJ1150618.1"/>
    <property type="molecule type" value="Genomic_DNA"/>
</dbReference>
<protein>
    <submittedName>
        <fullName evidence="2">Uncharacterized protein</fullName>
    </submittedName>
</protein>
<evidence type="ECO:0000256" key="1">
    <source>
        <dbReference type="SAM" id="MobiDB-lite"/>
    </source>
</evidence>